<dbReference type="CDD" id="cd24032">
    <property type="entry name" value="ASKHA_NBD_TsaB"/>
    <property type="match status" value="1"/>
</dbReference>
<accession>A0A150WQL3</accession>
<evidence type="ECO:0000259" key="1">
    <source>
        <dbReference type="Pfam" id="PF00814"/>
    </source>
</evidence>
<dbReference type="GO" id="GO:0002949">
    <property type="term" value="P:tRNA threonylcarbamoyladenosine modification"/>
    <property type="evidence" value="ECO:0007669"/>
    <property type="project" value="InterPro"/>
</dbReference>
<dbReference type="GO" id="GO:0005829">
    <property type="term" value="C:cytosol"/>
    <property type="evidence" value="ECO:0007669"/>
    <property type="project" value="TreeGrafter"/>
</dbReference>
<dbReference type="PANTHER" id="PTHR11735">
    <property type="entry name" value="TRNA N6-ADENOSINE THREONYLCARBAMOYLTRANSFERASE"/>
    <property type="match status" value="1"/>
</dbReference>
<dbReference type="Pfam" id="PF00814">
    <property type="entry name" value="TsaD"/>
    <property type="match status" value="1"/>
</dbReference>
<feature type="domain" description="Gcp-like" evidence="1">
    <location>
        <begin position="32"/>
        <end position="223"/>
    </location>
</feature>
<organism evidence="2 3">
    <name type="scientific">Bdellovibrio bacteriovorus</name>
    <dbReference type="NCBI Taxonomy" id="959"/>
    <lineage>
        <taxon>Bacteria</taxon>
        <taxon>Pseudomonadati</taxon>
        <taxon>Bdellovibrionota</taxon>
        <taxon>Bdellovibrionia</taxon>
        <taxon>Bdellovibrionales</taxon>
        <taxon>Pseudobdellovibrionaceae</taxon>
        <taxon>Bdellovibrio</taxon>
    </lineage>
</organism>
<dbReference type="Proteomes" id="UP000075320">
    <property type="component" value="Unassembled WGS sequence"/>
</dbReference>
<dbReference type="InterPro" id="IPR022496">
    <property type="entry name" value="T6A_TsaB"/>
</dbReference>
<evidence type="ECO:0000313" key="3">
    <source>
        <dbReference type="Proteomes" id="UP000075320"/>
    </source>
</evidence>
<dbReference type="InterPro" id="IPR043129">
    <property type="entry name" value="ATPase_NBD"/>
</dbReference>
<dbReference type="Gene3D" id="3.30.420.40">
    <property type="match status" value="2"/>
</dbReference>
<dbReference type="InterPro" id="IPR000905">
    <property type="entry name" value="Gcp-like_dom"/>
</dbReference>
<dbReference type="PANTHER" id="PTHR11735:SF11">
    <property type="entry name" value="TRNA THREONYLCARBAMOYLADENOSINE BIOSYNTHESIS PROTEIN TSAB"/>
    <property type="match status" value="1"/>
</dbReference>
<protein>
    <submittedName>
        <fullName evidence="2">tRNA threonylcarbamoyladenosine biosynthesis protein TsaB</fullName>
    </submittedName>
</protein>
<sequence length="234" mass="25713">MKVLALETSTLVGGAALIIDGKVVAEETSLRQKTHSENINPFVDFCLAKAGLTLEDIDLFAIGQGPGSFTGIRVAANAGKTFSYSYNKPLVTIDSLMLMAAQAKPQSKKVVSMINAYKNMVYIGIFDVSGEEPTYLKGPEAIPVRNLKDYIQEDCVVVGDGWDAYQEYFPDELRQKLHRQTDLPDHPLAKTLGLMAEARGLKGLTLDWKSFIPLYIRASEAEETKKGILISPLK</sequence>
<keyword evidence="3" id="KW-1185">Reference proteome</keyword>
<dbReference type="SUPFAM" id="SSF53067">
    <property type="entry name" value="Actin-like ATPase domain"/>
    <property type="match status" value="2"/>
</dbReference>
<name>A0A150WQL3_BDEBC</name>
<reference evidence="2 3" key="1">
    <citation type="submission" date="2016-03" db="EMBL/GenBank/DDBJ databases">
        <authorList>
            <person name="Ploux O."/>
        </authorList>
    </citation>
    <scope>NUCLEOTIDE SEQUENCE [LARGE SCALE GENOMIC DNA]</scope>
    <source>
        <strain evidence="2 3">R0</strain>
    </source>
</reference>
<dbReference type="NCBIfam" id="TIGR03725">
    <property type="entry name" value="T6A_YeaZ"/>
    <property type="match status" value="1"/>
</dbReference>
<evidence type="ECO:0000313" key="2">
    <source>
        <dbReference type="EMBL" id="KYG66597.1"/>
    </source>
</evidence>
<gene>
    <name evidence="2" type="ORF">AZI86_06000</name>
</gene>
<proteinExistence type="predicted"/>
<dbReference type="EMBL" id="LUKE01000001">
    <property type="protein sequence ID" value="KYG66597.1"/>
    <property type="molecule type" value="Genomic_DNA"/>
</dbReference>
<dbReference type="RefSeq" id="WP_061834161.1">
    <property type="nucleotide sequence ID" value="NZ_LUKE01000001.1"/>
</dbReference>
<comment type="caution">
    <text evidence="2">The sequence shown here is derived from an EMBL/GenBank/DDBJ whole genome shotgun (WGS) entry which is preliminary data.</text>
</comment>
<dbReference type="AlphaFoldDB" id="A0A150WQL3"/>
<dbReference type="OrthoDB" id="9782405at2"/>